<dbReference type="PANTHER" id="PTHR38546:SF3">
    <property type="entry name" value="DNA BINDING PROTEIN"/>
    <property type="match status" value="1"/>
</dbReference>
<dbReference type="InterPro" id="IPR011598">
    <property type="entry name" value="bHLH_dom"/>
</dbReference>
<dbReference type="Pfam" id="PF23174">
    <property type="entry name" value="bHLH_ILI"/>
    <property type="match status" value="1"/>
</dbReference>
<accession>A0A834ZRA7</accession>
<comment type="caution">
    <text evidence="5">The sequence shown here is derived from an EMBL/GenBank/DDBJ whole genome shotgun (WGS) entry which is preliminary data.</text>
</comment>
<gene>
    <name evidence="5" type="ORF">HHK36_007222</name>
</gene>
<protein>
    <recommendedName>
        <fullName evidence="4">BHLH domain-containing protein</fullName>
    </recommendedName>
</protein>
<reference evidence="5 6" key="1">
    <citation type="submission" date="2020-04" db="EMBL/GenBank/DDBJ databases">
        <title>Plant Genome Project.</title>
        <authorList>
            <person name="Zhang R.-G."/>
        </authorList>
    </citation>
    <scope>NUCLEOTIDE SEQUENCE [LARGE SCALE GENOMIC DNA]</scope>
    <source>
        <strain evidence="5">YNK0</strain>
        <tissue evidence="5">Leaf</tissue>
    </source>
</reference>
<dbReference type="Gene3D" id="4.10.280.10">
    <property type="entry name" value="Helix-loop-helix DNA-binding domain"/>
    <property type="match status" value="1"/>
</dbReference>
<dbReference type="EMBL" id="JABCRI010000004">
    <property type="protein sequence ID" value="KAF8408081.1"/>
    <property type="molecule type" value="Genomic_DNA"/>
</dbReference>
<feature type="domain" description="BHLH" evidence="4">
    <location>
        <begin position="1"/>
        <end position="48"/>
    </location>
</feature>
<dbReference type="SUPFAM" id="SSF47459">
    <property type="entry name" value="HLH, helix-loop-helix DNA-binding domain"/>
    <property type="match status" value="1"/>
</dbReference>
<evidence type="ECO:0000256" key="1">
    <source>
        <dbReference type="ARBA" id="ARBA00022604"/>
    </source>
</evidence>
<dbReference type="GO" id="GO:0040008">
    <property type="term" value="P:regulation of growth"/>
    <property type="evidence" value="ECO:0007669"/>
    <property type="project" value="InterPro"/>
</dbReference>
<evidence type="ECO:0000256" key="2">
    <source>
        <dbReference type="ARBA" id="ARBA00023015"/>
    </source>
</evidence>
<evidence type="ECO:0000313" key="6">
    <source>
        <dbReference type="Proteomes" id="UP000655225"/>
    </source>
</evidence>
<proteinExistence type="predicted"/>
<sequence length="116" mass="12993">MSSRRGSRITQDEINDLVFKLEALLPEIGRRVSAPKILKETCNYIKKLHREVNDLAERLSELMASMDTSGVDADIHFKRSSASKKKKKGGQLTGYSSRLHLHELCASPSLSLLLVK</sequence>
<keyword evidence="6" id="KW-1185">Reference proteome</keyword>
<dbReference type="AlphaFoldDB" id="A0A834ZRA7"/>
<keyword evidence="2" id="KW-0805">Transcription regulation</keyword>
<evidence type="ECO:0000256" key="3">
    <source>
        <dbReference type="ARBA" id="ARBA00023163"/>
    </source>
</evidence>
<dbReference type="InterPro" id="IPR036638">
    <property type="entry name" value="HLH_DNA-bd_sf"/>
</dbReference>
<dbReference type="PROSITE" id="PS50888">
    <property type="entry name" value="BHLH"/>
    <property type="match status" value="1"/>
</dbReference>
<dbReference type="GO" id="GO:0046983">
    <property type="term" value="F:protein dimerization activity"/>
    <property type="evidence" value="ECO:0007669"/>
    <property type="project" value="InterPro"/>
</dbReference>
<dbReference type="InterPro" id="IPR044172">
    <property type="entry name" value="ILI2-like"/>
</dbReference>
<dbReference type="PANTHER" id="PTHR38546">
    <property type="entry name" value="DNA BINDING PROTEIN"/>
    <property type="match status" value="1"/>
</dbReference>
<dbReference type="Proteomes" id="UP000655225">
    <property type="component" value="Unassembled WGS sequence"/>
</dbReference>
<evidence type="ECO:0000313" key="5">
    <source>
        <dbReference type="EMBL" id="KAF8408081.1"/>
    </source>
</evidence>
<dbReference type="InterPro" id="IPR044293">
    <property type="entry name" value="PRE"/>
</dbReference>
<keyword evidence="3" id="KW-0804">Transcription</keyword>
<name>A0A834ZRA7_TETSI</name>
<organism evidence="5 6">
    <name type="scientific">Tetracentron sinense</name>
    <name type="common">Spur-leaf</name>
    <dbReference type="NCBI Taxonomy" id="13715"/>
    <lineage>
        <taxon>Eukaryota</taxon>
        <taxon>Viridiplantae</taxon>
        <taxon>Streptophyta</taxon>
        <taxon>Embryophyta</taxon>
        <taxon>Tracheophyta</taxon>
        <taxon>Spermatophyta</taxon>
        <taxon>Magnoliopsida</taxon>
        <taxon>Trochodendrales</taxon>
        <taxon>Trochodendraceae</taxon>
        <taxon>Tetracentron</taxon>
    </lineage>
</organism>
<evidence type="ECO:0000259" key="4">
    <source>
        <dbReference type="PROSITE" id="PS50888"/>
    </source>
</evidence>
<dbReference type="GO" id="GO:0006355">
    <property type="term" value="P:regulation of DNA-templated transcription"/>
    <property type="evidence" value="ECO:0007669"/>
    <property type="project" value="InterPro"/>
</dbReference>
<keyword evidence="1" id="KW-0341">Growth regulation</keyword>
<dbReference type="CDD" id="cd11442">
    <property type="entry name" value="bHLH_AtPRE_like"/>
    <property type="match status" value="1"/>
</dbReference>